<evidence type="ECO:0000256" key="1">
    <source>
        <dbReference type="SAM" id="Phobius"/>
    </source>
</evidence>
<keyword evidence="1" id="KW-1133">Transmembrane helix</keyword>
<name>A0ABW4JE24_9BACL</name>
<dbReference type="Proteomes" id="UP001597079">
    <property type="component" value="Unassembled WGS sequence"/>
</dbReference>
<comment type="caution">
    <text evidence="2">The sequence shown here is derived from an EMBL/GenBank/DDBJ whole genome shotgun (WGS) entry which is preliminary data.</text>
</comment>
<feature type="transmembrane region" description="Helical" evidence="1">
    <location>
        <begin position="118"/>
        <end position="141"/>
    </location>
</feature>
<keyword evidence="3" id="KW-1185">Reference proteome</keyword>
<keyword evidence="1" id="KW-0812">Transmembrane</keyword>
<feature type="transmembrane region" description="Helical" evidence="1">
    <location>
        <begin position="61"/>
        <end position="82"/>
    </location>
</feature>
<accession>A0ABW4JE24</accession>
<sequence length="287" mass="31706">MMIIAWMTWIEILRKRVFVMTVLMTLAFLAVYTFALHAIASHEMSVQVGQPVDLLDNYVESVLFLAMGLYVANFTVAYLAIFSSAGTISTEIENGLLLAILPRPLCRWRVYLGKWLGYTAWGVLYGALMFWAVVLIVHAFIHFPLLADSLWKSFGVFELIPITLVSLSILGSVFMPTLGNGVAMTLLFGLGTIGGFVQRLSPVETQAAMNKVGLITSLLIPTNATYYRMMSEMMGGTNMLVGSQAVYSRLGLFAGGPVPSDAFLVYTGLYICLVVAFGMWKFMRKDI</sequence>
<keyword evidence="1" id="KW-0472">Membrane</keyword>
<protein>
    <submittedName>
        <fullName evidence="2">ABC transporter permease subunit</fullName>
    </submittedName>
</protein>
<dbReference type="RefSeq" id="WP_377941455.1">
    <property type="nucleotide sequence ID" value="NZ_JBHUCX010000013.1"/>
</dbReference>
<feature type="transmembrane region" description="Helical" evidence="1">
    <location>
        <begin position="153"/>
        <end position="175"/>
    </location>
</feature>
<feature type="transmembrane region" description="Helical" evidence="1">
    <location>
        <begin position="263"/>
        <end position="283"/>
    </location>
</feature>
<organism evidence="2 3">
    <name type="scientific">Alicyclobacillus fodiniaquatilis</name>
    <dbReference type="NCBI Taxonomy" id="1661150"/>
    <lineage>
        <taxon>Bacteria</taxon>
        <taxon>Bacillati</taxon>
        <taxon>Bacillota</taxon>
        <taxon>Bacilli</taxon>
        <taxon>Bacillales</taxon>
        <taxon>Alicyclobacillaceae</taxon>
        <taxon>Alicyclobacillus</taxon>
    </lineage>
</organism>
<dbReference type="Pfam" id="PF12679">
    <property type="entry name" value="ABC2_membrane_2"/>
    <property type="match status" value="1"/>
</dbReference>
<evidence type="ECO:0000313" key="3">
    <source>
        <dbReference type="Proteomes" id="UP001597079"/>
    </source>
</evidence>
<feature type="transmembrane region" description="Helical" evidence="1">
    <location>
        <begin position="181"/>
        <end position="200"/>
    </location>
</feature>
<proteinExistence type="predicted"/>
<dbReference type="EMBL" id="JBHUCX010000013">
    <property type="protein sequence ID" value="MFD1673881.1"/>
    <property type="molecule type" value="Genomic_DNA"/>
</dbReference>
<feature type="transmembrane region" description="Helical" evidence="1">
    <location>
        <begin position="17"/>
        <end position="41"/>
    </location>
</feature>
<reference evidence="3" key="1">
    <citation type="journal article" date="2019" name="Int. J. Syst. Evol. Microbiol.">
        <title>The Global Catalogue of Microorganisms (GCM) 10K type strain sequencing project: providing services to taxonomists for standard genome sequencing and annotation.</title>
        <authorList>
            <consortium name="The Broad Institute Genomics Platform"/>
            <consortium name="The Broad Institute Genome Sequencing Center for Infectious Disease"/>
            <person name="Wu L."/>
            <person name="Ma J."/>
        </authorList>
    </citation>
    <scope>NUCLEOTIDE SEQUENCE [LARGE SCALE GENOMIC DNA]</scope>
    <source>
        <strain evidence="3">CGMCC 1.12286</strain>
    </source>
</reference>
<gene>
    <name evidence="2" type="ORF">ACFSB2_04050</name>
</gene>
<evidence type="ECO:0000313" key="2">
    <source>
        <dbReference type="EMBL" id="MFD1673881.1"/>
    </source>
</evidence>